<keyword evidence="1" id="KW-0175">Coiled coil</keyword>
<accession>A0A9P1CTB0</accession>
<dbReference type="EMBL" id="CAMXCT030002442">
    <property type="protein sequence ID" value="CAL4785489.1"/>
    <property type="molecule type" value="Genomic_DNA"/>
</dbReference>
<gene>
    <name evidence="3" type="ORF">C1SCF055_LOCUS24497</name>
</gene>
<dbReference type="EMBL" id="CAMXCT020002442">
    <property type="protein sequence ID" value="CAL1151552.1"/>
    <property type="molecule type" value="Genomic_DNA"/>
</dbReference>
<dbReference type="OrthoDB" id="414976at2759"/>
<sequence>QIAAHVETLIKMMKSGRGEVIEHALDDLRTVRQSLLSLLFRLHSVEDSEQPAAQDGLERIRDAMKYIKKPIIDPETKKPCSRGLHKAQLLLESCVETVVISKLGSFELPVAKRLGKLWQFPSDHPPIAAKLTLGECSLKVASWNVLNRNYYKYIDADTQGLKGSQITTLHEAERRESTIVEKIQEMLLKTNINILCLQECWPELIAELKAALGENLLFEMLCSGDEQDKNQEVIVFDSKLRVMDVPHHPPFSENSKKVVTEVHFQLETESLRVVTTHVPGAPFGCARREFADRLAEIVNGKKLPTVLMADLNFPEKAVHPLLLDRGLEDIYFVPTPYPTNICQGSLLPKRIDSIAVINHQVAGSKLRDITAMGAKELLDGLDKVVELLQSRSAEPLTPTRYHSDKAETDAEKISRLERELHAARQRVKYLQSTIDCQNEERAREAPATSSKERAREALLPHRPTDAPSGHFRRKVQDQVKELQRLRLRR</sequence>
<dbReference type="Proteomes" id="UP001152797">
    <property type="component" value="Unassembled WGS sequence"/>
</dbReference>
<feature type="region of interest" description="Disordered" evidence="2">
    <location>
        <begin position="438"/>
        <end position="472"/>
    </location>
</feature>
<feature type="non-terminal residue" evidence="3">
    <location>
        <position position="489"/>
    </location>
</feature>
<dbReference type="SUPFAM" id="SSF56219">
    <property type="entry name" value="DNase I-like"/>
    <property type="match status" value="1"/>
</dbReference>
<evidence type="ECO:0000313" key="5">
    <source>
        <dbReference type="Proteomes" id="UP001152797"/>
    </source>
</evidence>
<proteinExistence type="predicted"/>
<reference evidence="3" key="1">
    <citation type="submission" date="2022-10" db="EMBL/GenBank/DDBJ databases">
        <authorList>
            <person name="Chen Y."/>
            <person name="Dougan E. K."/>
            <person name="Chan C."/>
            <person name="Rhodes N."/>
            <person name="Thang M."/>
        </authorList>
    </citation>
    <scope>NUCLEOTIDE SEQUENCE</scope>
</reference>
<evidence type="ECO:0000256" key="1">
    <source>
        <dbReference type="SAM" id="Coils"/>
    </source>
</evidence>
<protein>
    <submittedName>
        <fullName evidence="4">Protein NLRC3</fullName>
    </submittedName>
</protein>
<name>A0A9P1CTB0_9DINO</name>
<keyword evidence="5" id="KW-1185">Reference proteome</keyword>
<evidence type="ECO:0000256" key="2">
    <source>
        <dbReference type="SAM" id="MobiDB-lite"/>
    </source>
</evidence>
<dbReference type="AlphaFoldDB" id="A0A9P1CTB0"/>
<feature type="compositionally biased region" description="Basic and acidic residues" evidence="2">
    <location>
        <begin position="438"/>
        <end position="464"/>
    </location>
</feature>
<evidence type="ECO:0000313" key="4">
    <source>
        <dbReference type="EMBL" id="CAL4785489.1"/>
    </source>
</evidence>
<dbReference type="InterPro" id="IPR036691">
    <property type="entry name" value="Endo/exonu/phosph_ase_sf"/>
</dbReference>
<evidence type="ECO:0000313" key="3">
    <source>
        <dbReference type="EMBL" id="CAI3998177.1"/>
    </source>
</evidence>
<comment type="caution">
    <text evidence="3">The sequence shown here is derived from an EMBL/GenBank/DDBJ whole genome shotgun (WGS) entry which is preliminary data.</text>
</comment>
<dbReference type="EMBL" id="CAMXCT010002442">
    <property type="protein sequence ID" value="CAI3998177.1"/>
    <property type="molecule type" value="Genomic_DNA"/>
</dbReference>
<dbReference type="Gene3D" id="3.60.10.10">
    <property type="entry name" value="Endonuclease/exonuclease/phosphatase"/>
    <property type="match status" value="1"/>
</dbReference>
<reference evidence="4 5" key="2">
    <citation type="submission" date="2024-05" db="EMBL/GenBank/DDBJ databases">
        <authorList>
            <person name="Chen Y."/>
            <person name="Shah S."/>
            <person name="Dougan E. K."/>
            <person name="Thang M."/>
            <person name="Chan C."/>
        </authorList>
    </citation>
    <scope>NUCLEOTIDE SEQUENCE [LARGE SCALE GENOMIC DNA]</scope>
</reference>
<organism evidence="3">
    <name type="scientific">Cladocopium goreaui</name>
    <dbReference type="NCBI Taxonomy" id="2562237"/>
    <lineage>
        <taxon>Eukaryota</taxon>
        <taxon>Sar</taxon>
        <taxon>Alveolata</taxon>
        <taxon>Dinophyceae</taxon>
        <taxon>Suessiales</taxon>
        <taxon>Symbiodiniaceae</taxon>
        <taxon>Cladocopium</taxon>
    </lineage>
</organism>
<feature type="coiled-coil region" evidence="1">
    <location>
        <begin position="406"/>
        <end position="433"/>
    </location>
</feature>